<feature type="transmembrane region" description="Helical" evidence="9">
    <location>
        <begin position="44"/>
        <end position="61"/>
    </location>
</feature>
<keyword evidence="2" id="KW-0813">Transport</keyword>
<evidence type="ECO:0000256" key="1">
    <source>
        <dbReference type="ARBA" id="ARBA00004429"/>
    </source>
</evidence>
<dbReference type="Proteomes" id="UP000183945">
    <property type="component" value="Unassembled WGS sequence"/>
</dbReference>
<gene>
    <name evidence="11" type="ORF">SAMN05444483_105146</name>
</gene>
<reference evidence="12" key="1">
    <citation type="submission" date="2016-11" db="EMBL/GenBank/DDBJ databases">
        <authorList>
            <person name="Varghese N."/>
            <person name="Submissions S."/>
        </authorList>
    </citation>
    <scope>NUCLEOTIDE SEQUENCE [LARGE SCALE GENOMIC DNA]</scope>
    <source>
        <strain evidence="12">DSM 24579</strain>
    </source>
</reference>
<organism evidence="11 12">
    <name type="scientific">Salegentibacter echinorum</name>
    <dbReference type="NCBI Taxonomy" id="1073325"/>
    <lineage>
        <taxon>Bacteria</taxon>
        <taxon>Pseudomonadati</taxon>
        <taxon>Bacteroidota</taxon>
        <taxon>Flavobacteriia</taxon>
        <taxon>Flavobacteriales</taxon>
        <taxon>Flavobacteriaceae</taxon>
        <taxon>Salegentibacter</taxon>
    </lineage>
</organism>
<feature type="transmembrane region" description="Helical" evidence="9">
    <location>
        <begin position="82"/>
        <end position="107"/>
    </location>
</feature>
<protein>
    <submittedName>
        <fullName evidence="11">TRAP-type C4-dicarboxylate transport system, small permease component</fullName>
    </submittedName>
</protein>
<evidence type="ECO:0000313" key="11">
    <source>
        <dbReference type="EMBL" id="SHG15212.1"/>
    </source>
</evidence>
<dbReference type="RefSeq" id="WP_072879393.1">
    <property type="nucleotide sequence ID" value="NZ_FQVT01000005.1"/>
</dbReference>
<keyword evidence="5 9" id="KW-0812">Transmembrane</keyword>
<evidence type="ECO:0000256" key="2">
    <source>
        <dbReference type="ARBA" id="ARBA00022448"/>
    </source>
</evidence>
<feature type="domain" description="Tripartite ATP-independent periplasmic transporters DctQ component" evidence="10">
    <location>
        <begin position="20"/>
        <end position="146"/>
    </location>
</feature>
<evidence type="ECO:0000256" key="3">
    <source>
        <dbReference type="ARBA" id="ARBA00022475"/>
    </source>
</evidence>
<dbReference type="GO" id="GO:0022857">
    <property type="term" value="F:transmembrane transporter activity"/>
    <property type="evidence" value="ECO:0007669"/>
    <property type="project" value="TreeGrafter"/>
</dbReference>
<feature type="transmembrane region" description="Helical" evidence="9">
    <location>
        <begin position="127"/>
        <end position="148"/>
    </location>
</feature>
<dbReference type="InterPro" id="IPR007387">
    <property type="entry name" value="TRAP_DctQ"/>
</dbReference>
<evidence type="ECO:0000313" key="12">
    <source>
        <dbReference type="Proteomes" id="UP000183945"/>
    </source>
</evidence>
<dbReference type="InterPro" id="IPR055348">
    <property type="entry name" value="DctQ"/>
</dbReference>
<evidence type="ECO:0000256" key="7">
    <source>
        <dbReference type="ARBA" id="ARBA00023136"/>
    </source>
</evidence>
<evidence type="ECO:0000256" key="6">
    <source>
        <dbReference type="ARBA" id="ARBA00022989"/>
    </source>
</evidence>
<dbReference type="Pfam" id="PF04290">
    <property type="entry name" value="DctQ"/>
    <property type="match status" value="1"/>
</dbReference>
<evidence type="ECO:0000256" key="9">
    <source>
        <dbReference type="SAM" id="Phobius"/>
    </source>
</evidence>
<evidence type="ECO:0000259" key="10">
    <source>
        <dbReference type="Pfam" id="PF04290"/>
    </source>
</evidence>
<evidence type="ECO:0000256" key="5">
    <source>
        <dbReference type="ARBA" id="ARBA00022692"/>
    </source>
</evidence>
<dbReference type="STRING" id="1073325.SAMN05444483_105146"/>
<evidence type="ECO:0000256" key="4">
    <source>
        <dbReference type="ARBA" id="ARBA00022519"/>
    </source>
</evidence>
<dbReference type="GO" id="GO:0005886">
    <property type="term" value="C:plasma membrane"/>
    <property type="evidence" value="ECO:0007669"/>
    <property type="project" value="UniProtKB-SubCell"/>
</dbReference>
<accession>A0A1M5HHA1</accession>
<sequence length="162" mass="18370">MKRQLDKILETVLIGVLAIMLISVSWQVFSRFVLQAPSTVTDELSSFLLIWLGVLGAAYATGQKLHLAIDLLPKQSVERHKVFFEGFVYFFIALFAFAVMVIGGIRLCWLTFQFEQTSATLEIPLGYVYMILPISGLIICYYCIFLFIEVKNTINSQSQRNG</sequence>
<dbReference type="PANTHER" id="PTHR35011:SF2">
    <property type="entry name" value="2,3-DIKETO-L-GULONATE TRAP TRANSPORTER SMALL PERMEASE PROTEIN YIAM"/>
    <property type="match status" value="1"/>
</dbReference>
<dbReference type="GO" id="GO:0015740">
    <property type="term" value="P:C4-dicarboxylate transport"/>
    <property type="evidence" value="ECO:0007669"/>
    <property type="project" value="TreeGrafter"/>
</dbReference>
<dbReference type="AlphaFoldDB" id="A0A1M5HHA1"/>
<proteinExistence type="inferred from homology"/>
<name>A0A1M5HHA1_SALEC</name>
<comment type="subcellular location">
    <subcellularLocation>
        <location evidence="1">Cell inner membrane</location>
        <topology evidence="1">Multi-pass membrane protein</topology>
    </subcellularLocation>
</comment>
<keyword evidence="12" id="KW-1185">Reference proteome</keyword>
<keyword evidence="3" id="KW-1003">Cell membrane</keyword>
<keyword evidence="4" id="KW-0997">Cell inner membrane</keyword>
<keyword evidence="6 9" id="KW-1133">Transmembrane helix</keyword>
<feature type="transmembrane region" description="Helical" evidence="9">
    <location>
        <begin position="12"/>
        <end position="29"/>
    </location>
</feature>
<dbReference type="PANTHER" id="PTHR35011">
    <property type="entry name" value="2,3-DIKETO-L-GULONATE TRAP TRANSPORTER SMALL PERMEASE PROTEIN YIAM"/>
    <property type="match status" value="1"/>
</dbReference>
<keyword evidence="7 9" id="KW-0472">Membrane</keyword>
<evidence type="ECO:0000256" key="8">
    <source>
        <dbReference type="ARBA" id="ARBA00038436"/>
    </source>
</evidence>
<dbReference type="EMBL" id="FQVT01000005">
    <property type="protein sequence ID" value="SHG15212.1"/>
    <property type="molecule type" value="Genomic_DNA"/>
</dbReference>
<comment type="similarity">
    <text evidence="8">Belongs to the TRAP transporter small permease family.</text>
</comment>